<dbReference type="GO" id="GO:0006596">
    <property type="term" value="P:polyamine biosynthetic process"/>
    <property type="evidence" value="ECO:0007669"/>
    <property type="project" value="UniProtKB-KW"/>
</dbReference>
<keyword evidence="1" id="KW-0620">Polyamine biosynthesis</keyword>
<sequence>MEPSFWTKLGSYWFDIQLEETDSDYSGKLEVICRKGRYALCTKNAVYSYDDLYVNFRKSFQQVDLERYKINDVLVLGLGLGSIPFLLEKKFKKKYNYTLVEIDQKIVNLAKKYTLERLSSSYSVVCEDALSYVKSCSKTFDLVAIDIFIDDQIPSAFESIEFLEDIKEVLRPNALLMYNQLTYNDLLKVKTEHFFETRFKQVFKGAVALSLDGNMMLLNRE</sequence>
<evidence type="ECO:0000313" key="3">
    <source>
        <dbReference type="Proteomes" id="UP001060919"/>
    </source>
</evidence>
<dbReference type="AlphaFoldDB" id="A0A915YFY0"/>
<dbReference type="PANTHER" id="PTHR43317:SF1">
    <property type="entry name" value="THERMOSPERMINE SYNTHASE ACAULIS5"/>
    <property type="match status" value="1"/>
</dbReference>
<dbReference type="SUPFAM" id="SSF53335">
    <property type="entry name" value="S-adenosyl-L-methionine-dependent methyltransferases"/>
    <property type="match status" value="1"/>
</dbReference>
<accession>A0A915YFY0</accession>
<evidence type="ECO:0000256" key="1">
    <source>
        <dbReference type="ARBA" id="ARBA00023115"/>
    </source>
</evidence>
<name>A0A915YFY0_9BACT</name>
<dbReference type="KEGG" id="aup:AsAng_0030190"/>
<dbReference type="Proteomes" id="UP001060919">
    <property type="component" value="Chromosome"/>
</dbReference>
<dbReference type="CDD" id="cd02440">
    <property type="entry name" value="AdoMet_MTases"/>
    <property type="match status" value="1"/>
</dbReference>
<proteinExistence type="predicted"/>
<evidence type="ECO:0008006" key="4">
    <source>
        <dbReference type="Google" id="ProtNLM"/>
    </source>
</evidence>
<dbReference type="InterPro" id="IPR029063">
    <property type="entry name" value="SAM-dependent_MTases_sf"/>
</dbReference>
<protein>
    <recommendedName>
        <fullName evidence="4">Spermidine synthase</fullName>
    </recommendedName>
</protein>
<dbReference type="RefSeq" id="WP_264793394.1">
    <property type="nucleotide sequence ID" value="NZ_AP026867.1"/>
</dbReference>
<dbReference type="EMBL" id="AP026867">
    <property type="protein sequence ID" value="BDS12300.1"/>
    <property type="molecule type" value="Genomic_DNA"/>
</dbReference>
<organism evidence="2 3">
    <name type="scientific">Aureispira anguillae</name>
    <dbReference type="NCBI Taxonomy" id="2864201"/>
    <lineage>
        <taxon>Bacteria</taxon>
        <taxon>Pseudomonadati</taxon>
        <taxon>Bacteroidota</taxon>
        <taxon>Saprospiria</taxon>
        <taxon>Saprospirales</taxon>
        <taxon>Saprospiraceae</taxon>
        <taxon>Aureispira</taxon>
    </lineage>
</organism>
<dbReference type="Gene3D" id="3.40.50.150">
    <property type="entry name" value="Vaccinia Virus protein VP39"/>
    <property type="match status" value="1"/>
</dbReference>
<keyword evidence="3" id="KW-1185">Reference proteome</keyword>
<gene>
    <name evidence="2" type="ORF">AsAng_0030190</name>
</gene>
<reference evidence="2" key="1">
    <citation type="submission" date="2022-09" db="EMBL/GenBank/DDBJ databases">
        <title>Aureispira anguillicida sp. nov., isolated from Leptocephalus of Japanese eel Anguilla japonica.</title>
        <authorList>
            <person name="Yuasa K."/>
            <person name="Mekata T."/>
            <person name="Ikunari K."/>
        </authorList>
    </citation>
    <scope>NUCLEOTIDE SEQUENCE</scope>
    <source>
        <strain evidence="2">EL160426</strain>
    </source>
</reference>
<evidence type="ECO:0000313" key="2">
    <source>
        <dbReference type="EMBL" id="BDS12300.1"/>
    </source>
</evidence>
<dbReference type="Pfam" id="PF01564">
    <property type="entry name" value="Spermine_synth"/>
    <property type="match status" value="1"/>
</dbReference>
<dbReference type="PANTHER" id="PTHR43317">
    <property type="entry name" value="THERMOSPERMINE SYNTHASE ACAULIS5"/>
    <property type="match status" value="1"/>
</dbReference>